<proteinExistence type="predicted"/>
<dbReference type="EMBL" id="NKCI01000154">
    <property type="protein sequence ID" value="RSL51066.1"/>
    <property type="molecule type" value="Genomic_DNA"/>
</dbReference>
<dbReference type="OrthoDB" id="5422068at2759"/>
<dbReference type="AlphaFoldDB" id="A0A428PDK1"/>
<organism evidence="1 2">
    <name type="scientific">Fusarium duplospermum</name>
    <dbReference type="NCBI Taxonomy" id="1325734"/>
    <lineage>
        <taxon>Eukaryota</taxon>
        <taxon>Fungi</taxon>
        <taxon>Dikarya</taxon>
        <taxon>Ascomycota</taxon>
        <taxon>Pezizomycotina</taxon>
        <taxon>Sordariomycetes</taxon>
        <taxon>Hypocreomycetidae</taxon>
        <taxon>Hypocreales</taxon>
        <taxon>Nectriaceae</taxon>
        <taxon>Fusarium</taxon>
        <taxon>Fusarium solani species complex</taxon>
    </lineage>
</organism>
<comment type="caution">
    <text evidence="1">The sequence shown here is derived from an EMBL/GenBank/DDBJ whole genome shotgun (WGS) entry which is preliminary data.</text>
</comment>
<accession>A0A428PDK1</accession>
<sequence length="75" mass="8377">MFTSFGIPWVREQVKNGVQGAQEHPFILVDQPMGKESIEKVLPLVRGTGIHDESPSGNDSDVEMRAQVMQLRTLL</sequence>
<evidence type="ECO:0000313" key="1">
    <source>
        <dbReference type="EMBL" id="RSL51066.1"/>
    </source>
</evidence>
<name>A0A428PDK1_9HYPO</name>
<dbReference type="STRING" id="1325734.A0A428PDK1"/>
<reference evidence="1 2" key="1">
    <citation type="submission" date="2017-06" db="EMBL/GenBank/DDBJ databases">
        <title>Comparative genomic analysis of Ambrosia Fusariam Clade fungi.</title>
        <authorList>
            <person name="Stajich J.E."/>
            <person name="Carrillo J."/>
            <person name="Kijimoto T."/>
            <person name="Eskalen A."/>
            <person name="O'Donnell K."/>
            <person name="Kasson M."/>
        </authorList>
    </citation>
    <scope>NUCLEOTIDE SEQUENCE [LARGE SCALE GENOMIC DNA]</scope>
    <source>
        <strain evidence="1 2">NRRL62584</strain>
    </source>
</reference>
<gene>
    <name evidence="1" type="ORF">CEP54_011616</name>
</gene>
<protein>
    <submittedName>
        <fullName evidence="1">Uncharacterized protein</fullName>
    </submittedName>
</protein>
<evidence type="ECO:0000313" key="2">
    <source>
        <dbReference type="Proteomes" id="UP000288168"/>
    </source>
</evidence>
<dbReference type="Proteomes" id="UP000288168">
    <property type="component" value="Unassembled WGS sequence"/>
</dbReference>
<keyword evidence="2" id="KW-1185">Reference proteome</keyword>